<proteinExistence type="predicted"/>
<accession>A0A450UMC4</accession>
<protein>
    <submittedName>
        <fullName evidence="1">Uncharacterized protein</fullName>
    </submittedName>
</protein>
<reference evidence="1" key="1">
    <citation type="submission" date="2019-02" db="EMBL/GenBank/DDBJ databases">
        <authorList>
            <person name="Gruber-Vodicka R. H."/>
            <person name="Seah K. B. B."/>
        </authorList>
    </citation>
    <scope>NUCLEOTIDE SEQUENCE</scope>
    <source>
        <strain evidence="2">BECK_M6</strain>
        <strain evidence="1">BECK_M7</strain>
    </source>
</reference>
<dbReference type="EMBL" id="CAADFH010000033">
    <property type="protein sequence ID" value="VFJ93714.1"/>
    <property type="molecule type" value="Genomic_DNA"/>
</dbReference>
<sequence>MTNAKITEKRPWSDDEEREIIEELEKALEEGTLLSQSTPERGTEP</sequence>
<evidence type="ECO:0000313" key="1">
    <source>
        <dbReference type="EMBL" id="VFJ93688.1"/>
    </source>
</evidence>
<name>A0A450UMC4_9GAMM</name>
<organism evidence="1">
    <name type="scientific">Candidatus Kentrum sp. LFY</name>
    <dbReference type="NCBI Taxonomy" id="2126342"/>
    <lineage>
        <taxon>Bacteria</taxon>
        <taxon>Pseudomonadati</taxon>
        <taxon>Pseudomonadota</taxon>
        <taxon>Gammaproteobacteria</taxon>
        <taxon>Candidatus Kentrum</taxon>
    </lineage>
</organism>
<evidence type="ECO:0000313" key="2">
    <source>
        <dbReference type="EMBL" id="VFJ93714.1"/>
    </source>
</evidence>
<gene>
    <name evidence="2" type="ORF">BECKLFY1418A_GA0070994_103330</name>
    <name evidence="1" type="ORF">BECKLFY1418B_GA0070995_10494</name>
</gene>
<dbReference type="EMBL" id="CAADFF010000049">
    <property type="protein sequence ID" value="VFJ93688.1"/>
    <property type="molecule type" value="Genomic_DNA"/>
</dbReference>
<dbReference type="AlphaFoldDB" id="A0A450UMC4"/>